<keyword evidence="2" id="KW-1185">Reference proteome</keyword>
<sequence>MLVCAPCSSTHHAEHLVPRGPAGHKWRPTERREECKCFRSIGYQEMAPRESTYPYPAMQIRCLEPSCKGDVYACSFENILPVQGRF</sequence>
<name>E3Q805_COLGM</name>
<proteinExistence type="predicted"/>
<reference evidence="2" key="1">
    <citation type="journal article" date="2012" name="Nat. Genet.">
        <title>Lifestyle transitions in plant pathogenic Colletotrichum fungi deciphered by genome and transcriptome analyses.</title>
        <authorList>
            <person name="O'Connell R.J."/>
            <person name="Thon M.R."/>
            <person name="Hacquard S."/>
            <person name="Amyotte S.G."/>
            <person name="Kleemann J."/>
            <person name="Torres M.F."/>
            <person name="Damm U."/>
            <person name="Buiate E.A."/>
            <person name="Epstein L."/>
            <person name="Alkan N."/>
            <person name="Altmueller J."/>
            <person name="Alvarado-Balderrama L."/>
            <person name="Bauser C.A."/>
            <person name="Becker C."/>
            <person name="Birren B.W."/>
            <person name="Chen Z."/>
            <person name="Choi J."/>
            <person name="Crouch J.A."/>
            <person name="Duvick J.P."/>
            <person name="Farman M.A."/>
            <person name="Gan P."/>
            <person name="Heiman D."/>
            <person name="Henrissat B."/>
            <person name="Howard R.J."/>
            <person name="Kabbage M."/>
            <person name="Koch C."/>
            <person name="Kracher B."/>
            <person name="Kubo Y."/>
            <person name="Law A.D."/>
            <person name="Lebrun M.-H."/>
            <person name="Lee Y.-H."/>
            <person name="Miyara I."/>
            <person name="Moore N."/>
            <person name="Neumann U."/>
            <person name="Nordstroem K."/>
            <person name="Panaccione D.G."/>
            <person name="Panstruga R."/>
            <person name="Place M."/>
            <person name="Proctor R.H."/>
            <person name="Prusky D."/>
            <person name="Rech G."/>
            <person name="Reinhardt R."/>
            <person name="Rollins J.A."/>
            <person name="Rounsley S."/>
            <person name="Schardl C.L."/>
            <person name="Schwartz D.C."/>
            <person name="Shenoy N."/>
            <person name="Shirasu K."/>
            <person name="Sikhakolli U.R."/>
            <person name="Stueber K."/>
            <person name="Sukno S.A."/>
            <person name="Sweigard J.A."/>
            <person name="Takano Y."/>
            <person name="Takahara H."/>
            <person name="Trail F."/>
            <person name="van der Does H.C."/>
            <person name="Voll L.M."/>
            <person name="Will I."/>
            <person name="Young S."/>
            <person name="Zeng Q."/>
            <person name="Zhang J."/>
            <person name="Zhou S."/>
            <person name="Dickman M.B."/>
            <person name="Schulze-Lefert P."/>
            <person name="Ver Loren van Themaat E."/>
            <person name="Ma L.-J."/>
            <person name="Vaillancourt L.J."/>
        </authorList>
    </citation>
    <scope>NUCLEOTIDE SEQUENCE [LARGE SCALE GENOMIC DNA]</scope>
    <source>
        <strain evidence="2">M1.001 / M2 / FGSC 10212</strain>
    </source>
</reference>
<accession>E3Q805</accession>
<evidence type="ECO:0000313" key="1">
    <source>
        <dbReference type="EMBL" id="EFQ27017.1"/>
    </source>
</evidence>
<dbReference type="RefSeq" id="XP_008091037.1">
    <property type="nucleotide sequence ID" value="XM_008092846.1"/>
</dbReference>
<organism evidence="2">
    <name type="scientific">Colletotrichum graminicola (strain M1.001 / M2 / FGSC 10212)</name>
    <name type="common">Maize anthracnose fungus</name>
    <name type="synonym">Glomerella graminicola</name>
    <dbReference type="NCBI Taxonomy" id="645133"/>
    <lineage>
        <taxon>Eukaryota</taxon>
        <taxon>Fungi</taxon>
        <taxon>Dikarya</taxon>
        <taxon>Ascomycota</taxon>
        <taxon>Pezizomycotina</taxon>
        <taxon>Sordariomycetes</taxon>
        <taxon>Hypocreomycetidae</taxon>
        <taxon>Glomerellales</taxon>
        <taxon>Glomerellaceae</taxon>
        <taxon>Colletotrichum</taxon>
        <taxon>Colletotrichum graminicola species complex</taxon>
    </lineage>
</organism>
<dbReference type="VEuPathDB" id="FungiDB:GLRG_02188"/>
<dbReference type="GeneID" id="24407553"/>
<dbReference type="AlphaFoldDB" id="E3Q805"/>
<evidence type="ECO:0000313" key="2">
    <source>
        <dbReference type="Proteomes" id="UP000008782"/>
    </source>
</evidence>
<dbReference type="Proteomes" id="UP000008782">
    <property type="component" value="Unassembled WGS sequence"/>
</dbReference>
<dbReference type="HOGENOM" id="CLU_2497754_0_0_1"/>
<protein>
    <submittedName>
        <fullName evidence="1">Uncharacterized protein</fullName>
    </submittedName>
</protein>
<gene>
    <name evidence="1" type="ORF">GLRG_02188</name>
</gene>
<dbReference type="EMBL" id="GG697336">
    <property type="protein sequence ID" value="EFQ27017.1"/>
    <property type="molecule type" value="Genomic_DNA"/>
</dbReference>